<gene>
    <name evidence="1" type="ORF">BE04_31405</name>
</gene>
<organism evidence="1 2">
    <name type="scientific">Sorangium cellulosum</name>
    <name type="common">Polyangium cellulosum</name>
    <dbReference type="NCBI Taxonomy" id="56"/>
    <lineage>
        <taxon>Bacteria</taxon>
        <taxon>Pseudomonadati</taxon>
        <taxon>Myxococcota</taxon>
        <taxon>Polyangia</taxon>
        <taxon>Polyangiales</taxon>
        <taxon>Polyangiaceae</taxon>
        <taxon>Sorangium</taxon>
    </lineage>
</organism>
<proteinExistence type="predicted"/>
<protein>
    <submittedName>
        <fullName evidence="1">Uncharacterized protein</fullName>
    </submittedName>
</protein>
<accession>A0A150PKZ1</accession>
<reference evidence="1 2" key="1">
    <citation type="submission" date="2014-02" db="EMBL/GenBank/DDBJ databases">
        <title>The small core and large imbalanced accessory genome model reveals a collaborative survival strategy of Sorangium cellulosum strains in nature.</title>
        <authorList>
            <person name="Han K."/>
            <person name="Peng R."/>
            <person name="Blom J."/>
            <person name="Li Y.-Z."/>
        </authorList>
    </citation>
    <scope>NUCLEOTIDE SEQUENCE [LARGE SCALE GENOMIC DNA]</scope>
    <source>
        <strain evidence="1 2">So0157-18</strain>
    </source>
</reference>
<dbReference type="Proteomes" id="UP000075604">
    <property type="component" value="Unassembled WGS sequence"/>
</dbReference>
<dbReference type="AlphaFoldDB" id="A0A150PKZ1"/>
<name>A0A150PKZ1_SORCE</name>
<sequence>MLEPSEFELKLVLRSGATPFKDQRYEDVAPALKRWYVAQRLAHALDTYYQSARARVSLSIVPAR</sequence>
<evidence type="ECO:0000313" key="1">
    <source>
        <dbReference type="EMBL" id="KYF56384.1"/>
    </source>
</evidence>
<dbReference type="EMBL" id="JELX01002146">
    <property type="protein sequence ID" value="KYF56384.1"/>
    <property type="molecule type" value="Genomic_DNA"/>
</dbReference>
<evidence type="ECO:0000313" key="2">
    <source>
        <dbReference type="Proteomes" id="UP000075604"/>
    </source>
</evidence>
<comment type="caution">
    <text evidence="1">The sequence shown here is derived from an EMBL/GenBank/DDBJ whole genome shotgun (WGS) entry which is preliminary data.</text>
</comment>